<comment type="caution">
    <text evidence="2">The sequence shown here is derived from an EMBL/GenBank/DDBJ whole genome shotgun (WGS) entry which is preliminary data.</text>
</comment>
<evidence type="ECO:0000256" key="1">
    <source>
        <dbReference type="SAM" id="MobiDB-lite"/>
    </source>
</evidence>
<organism evidence="2 3">
    <name type="scientific">Ensete ventricosum</name>
    <name type="common">Abyssinian banana</name>
    <name type="synonym">Musa ensete</name>
    <dbReference type="NCBI Taxonomy" id="4639"/>
    <lineage>
        <taxon>Eukaryota</taxon>
        <taxon>Viridiplantae</taxon>
        <taxon>Streptophyta</taxon>
        <taxon>Embryophyta</taxon>
        <taxon>Tracheophyta</taxon>
        <taxon>Spermatophyta</taxon>
        <taxon>Magnoliopsida</taxon>
        <taxon>Liliopsida</taxon>
        <taxon>Zingiberales</taxon>
        <taxon>Musaceae</taxon>
        <taxon>Ensete</taxon>
    </lineage>
</organism>
<feature type="compositionally biased region" description="Acidic residues" evidence="1">
    <location>
        <begin position="16"/>
        <end position="28"/>
    </location>
</feature>
<evidence type="ECO:0000313" key="2">
    <source>
        <dbReference type="EMBL" id="RRT37762.1"/>
    </source>
</evidence>
<name>A0A426XE73_ENSVE</name>
<accession>A0A426XE73</accession>
<feature type="region of interest" description="Disordered" evidence="1">
    <location>
        <begin position="1"/>
        <end position="37"/>
    </location>
</feature>
<evidence type="ECO:0000313" key="3">
    <source>
        <dbReference type="Proteomes" id="UP000287651"/>
    </source>
</evidence>
<proteinExistence type="predicted"/>
<dbReference type="Proteomes" id="UP000287651">
    <property type="component" value="Unassembled WGS sequence"/>
</dbReference>
<protein>
    <submittedName>
        <fullName evidence="2">Uncharacterized protein</fullName>
    </submittedName>
</protein>
<gene>
    <name evidence="2" type="ORF">B296_00058759</name>
</gene>
<dbReference type="AlphaFoldDB" id="A0A426XE73"/>
<dbReference type="EMBL" id="AMZH03021909">
    <property type="protein sequence ID" value="RRT37762.1"/>
    <property type="molecule type" value="Genomic_DNA"/>
</dbReference>
<sequence length="136" mass="15201">MLAPSPLDLAHHPVEDGEEGLGVVEDEHEGAHRRREAARVGDALVEDLGGEEEYSPLRESKKMRLKLAEVYICASVLASHWFEKALMRRKALPLVTGHRSMYYSTLHMISHGAGRLCTDSEAAEFSGPVHMRVLWL</sequence>
<reference evidence="2 3" key="1">
    <citation type="journal article" date="2014" name="Agronomy (Basel)">
        <title>A Draft Genome Sequence for Ensete ventricosum, the Drought-Tolerant Tree Against Hunger.</title>
        <authorList>
            <person name="Harrison J."/>
            <person name="Moore K.A."/>
            <person name="Paszkiewicz K."/>
            <person name="Jones T."/>
            <person name="Grant M."/>
            <person name="Ambacheew D."/>
            <person name="Muzemil S."/>
            <person name="Studholme D.J."/>
        </authorList>
    </citation>
    <scope>NUCLEOTIDE SEQUENCE [LARGE SCALE GENOMIC DNA]</scope>
</reference>